<name>A0A8X8IBG3_CALTT</name>
<organism evidence="2 3">
    <name type="scientific">Caldalkalibacillus thermarum (strain TA2.A1)</name>
    <dbReference type="NCBI Taxonomy" id="986075"/>
    <lineage>
        <taxon>Bacteria</taxon>
        <taxon>Bacillati</taxon>
        <taxon>Bacillota</taxon>
        <taxon>Bacilli</taxon>
        <taxon>Bacillales</taxon>
        <taxon>Bacillaceae</taxon>
        <taxon>Caldalkalibacillus</taxon>
    </lineage>
</organism>
<dbReference type="InterPro" id="IPR020017">
    <property type="entry name" value="XapX_domain"/>
</dbReference>
<proteinExistence type="predicted"/>
<keyword evidence="1" id="KW-0812">Transmembrane</keyword>
<evidence type="ECO:0000313" key="3">
    <source>
        <dbReference type="Proteomes" id="UP000825179"/>
    </source>
</evidence>
<keyword evidence="1" id="KW-1133">Transmembrane helix</keyword>
<evidence type="ECO:0000313" key="2">
    <source>
        <dbReference type="EMBL" id="QZT34967.1"/>
    </source>
</evidence>
<dbReference type="KEGG" id="cthu:HUR95_06935"/>
<dbReference type="InterPro" id="IPR009872">
    <property type="entry name" value="DUF1427"/>
</dbReference>
<dbReference type="NCBIfam" id="TIGR03510">
    <property type="entry name" value="XapX"/>
    <property type="match status" value="1"/>
</dbReference>
<sequence>MNEVLLSLLVGMVVGFLFTLLKLPLPAPPVLAGVMGIVGIYVGGTIAQKVLHYLG</sequence>
<dbReference type="Pfam" id="PF07235">
    <property type="entry name" value="DUF1427"/>
    <property type="match status" value="1"/>
</dbReference>
<dbReference type="RefSeq" id="WP_188622092.1">
    <property type="nucleotide sequence ID" value="NZ_CP082237.1"/>
</dbReference>
<feature type="transmembrane region" description="Helical" evidence="1">
    <location>
        <begin position="6"/>
        <end position="23"/>
    </location>
</feature>
<dbReference type="Proteomes" id="UP000825179">
    <property type="component" value="Chromosome"/>
</dbReference>
<keyword evidence="1" id="KW-0472">Membrane</keyword>
<keyword evidence="3" id="KW-1185">Reference proteome</keyword>
<gene>
    <name evidence="2" type="ORF">HUR95_06935</name>
</gene>
<dbReference type="EMBL" id="CP082237">
    <property type="protein sequence ID" value="QZT34967.1"/>
    <property type="molecule type" value="Genomic_DNA"/>
</dbReference>
<accession>A0A8X8IBG3</accession>
<reference evidence="2 3" key="1">
    <citation type="journal article" date="2020" name="Extremophiles">
        <title>Genomic analysis of Caldalkalibacillus thermarum TA2.A1 reveals aerobic alkaliphilic metabolism and evolutionary hallmarks linking alkaliphilic bacteria and plant life.</title>
        <authorList>
            <person name="de Jong S.I."/>
            <person name="van den Broek M.A."/>
            <person name="Merkel A.Y."/>
            <person name="de la Torre Cortes P."/>
            <person name="Kalamorz F."/>
            <person name="Cook G.M."/>
            <person name="van Loosdrecht M.C.M."/>
            <person name="McMillan D.G.G."/>
        </authorList>
    </citation>
    <scope>NUCLEOTIDE SEQUENCE [LARGE SCALE GENOMIC DNA]</scope>
    <source>
        <strain evidence="2 3">TA2.A1</strain>
    </source>
</reference>
<dbReference type="AlphaFoldDB" id="A0A8X8IBG3"/>
<protein>
    <submittedName>
        <fullName evidence="2">DUF1427 family protein</fullName>
    </submittedName>
</protein>
<evidence type="ECO:0000256" key="1">
    <source>
        <dbReference type="SAM" id="Phobius"/>
    </source>
</evidence>
<feature type="transmembrane region" description="Helical" evidence="1">
    <location>
        <begin position="30"/>
        <end position="51"/>
    </location>
</feature>